<sequence length="88" mass="9945">MRIDIKGLCSVSKISDTLKIVRVDKGLFNAGLNFLIKYESLSIQDTRTSFKLSKMKILYVICFASRVILNAILINLQPLNSSPLNQNR</sequence>
<organism evidence="2 3">
    <name type="scientific">Brachionus plicatilis</name>
    <name type="common">Marine rotifer</name>
    <name type="synonym">Brachionus muelleri</name>
    <dbReference type="NCBI Taxonomy" id="10195"/>
    <lineage>
        <taxon>Eukaryota</taxon>
        <taxon>Metazoa</taxon>
        <taxon>Spiralia</taxon>
        <taxon>Gnathifera</taxon>
        <taxon>Rotifera</taxon>
        <taxon>Eurotatoria</taxon>
        <taxon>Monogononta</taxon>
        <taxon>Pseudotrocha</taxon>
        <taxon>Ploima</taxon>
        <taxon>Brachionidae</taxon>
        <taxon>Brachionus</taxon>
    </lineage>
</organism>
<dbReference type="AlphaFoldDB" id="A0A3M7S6I5"/>
<comment type="caution">
    <text evidence="2">The sequence shown here is derived from an EMBL/GenBank/DDBJ whole genome shotgun (WGS) entry which is preliminary data.</text>
</comment>
<evidence type="ECO:0000313" key="2">
    <source>
        <dbReference type="EMBL" id="RNA31443.1"/>
    </source>
</evidence>
<evidence type="ECO:0000256" key="1">
    <source>
        <dbReference type="SAM" id="Phobius"/>
    </source>
</evidence>
<proteinExistence type="predicted"/>
<keyword evidence="3" id="KW-1185">Reference proteome</keyword>
<evidence type="ECO:0000313" key="3">
    <source>
        <dbReference type="Proteomes" id="UP000276133"/>
    </source>
</evidence>
<feature type="transmembrane region" description="Helical" evidence="1">
    <location>
        <begin position="57"/>
        <end position="76"/>
    </location>
</feature>
<name>A0A3M7S6I5_BRAPC</name>
<accession>A0A3M7S6I5</accession>
<gene>
    <name evidence="2" type="ORF">BpHYR1_010610</name>
</gene>
<keyword evidence="1" id="KW-0812">Transmembrane</keyword>
<protein>
    <submittedName>
        <fullName evidence="2">Uncharacterized protein</fullName>
    </submittedName>
</protein>
<keyword evidence="1" id="KW-1133">Transmembrane helix</keyword>
<reference evidence="2 3" key="1">
    <citation type="journal article" date="2018" name="Sci. Rep.">
        <title>Genomic signatures of local adaptation to the degree of environmental predictability in rotifers.</title>
        <authorList>
            <person name="Franch-Gras L."/>
            <person name="Hahn C."/>
            <person name="Garcia-Roger E.M."/>
            <person name="Carmona M.J."/>
            <person name="Serra M."/>
            <person name="Gomez A."/>
        </authorList>
    </citation>
    <scope>NUCLEOTIDE SEQUENCE [LARGE SCALE GENOMIC DNA]</scope>
    <source>
        <strain evidence="2">HYR1</strain>
    </source>
</reference>
<keyword evidence="1" id="KW-0472">Membrane</keyword>
<dbReference type="Proteomes" id="UP000276133">
    <property type="component" value="Unassembled WGS sequence"/>
</dbReference>
<dbReference type="EMBL" id="REGN01001941">
    <property type="protein sequence ID" value="RNA31443.1"/>
    <property type="molecule type" value="Genomic_DNA"/>
</dbReference>